<dbReference type="Pfam" id="PF03081">
    <property type="entry name" value="Exo70_C"/>
    <property type="match status" value="1"/>
</dbReference>
<reference evidence="7" key="1">
    <citation type="submission" date="2024-06" db="EMBL/GenBank/DDBJ databases">
        <authorList>
            <person name="Ryan C."/>
        </authorList>
    </citation>
    <scope>NUCLEOTIDE SEQUENCE [LARGE SCALE GENOMIC DNA]</scope>
</reference>
<dbReference type="PANTHER" id="PTHR12542:SF137">
    <property type="entry name" value="EXOCYST SUBUNIT EXO70 FAMILY PROTEIN"/>
    <property type="match status" value="1"/>
</dbReference>
<dbReference type="InterPro" id="IPR004140">
    <property type="entry name" value="Exo70"/>
</dbReference>
<proteinExistence type="inferred from homology"/>
<protein>
    <recommendedName>
        <fullName evidence="3">Exocyst subunit Exo70 family protein</fullName>
    </recommendedName>
</protein>
<dbReference type="AlphaFoldDB" id="A0ABC9DKV9"/>
<evidence type="ECO:0000313" key="7">
    <source>
        <dbReference type="Proteomes" id="UP001497457"/>
    </source>
</evidence>
<dbReference type="GO" id="GO:0015031">
    <property type="term" value="P:protein transport"/>
    <property type="evidence" value="ECO:0007669"/>
    <property type="project" value="UniProtKB-KW"/>
</dbReference>
<sequence>MGRDGGGGPWSYRERTGSSSYTISSSCSSGTLSTAYASSGSRLSSSLSMEAAIMQFEEMEKKGTTEFVQPPAKKCRKETDAEKKVKQIKSLVKEFFCAPSANCSGDMRVLERWFSEELGVGWVLHLADDAPAGKLQHTLDAPSWIWALSKITDTFCLMRRSLIFPMEEEEQVQFAIFTQQAMLKMLAFFDIVVLTGNRVFAPAPYGKIHILLSVRGAMFDALLRIGQPSPSSWEPSAEYKRIHGEIVDVLSAKRGKAGEAIWSEMEVVRTQIMESLEDGRDSSSGTQSPQGSSDIHKASPSLLSYIKFLQANNYWTLLEQVVSKYVPPIGNLSPLKSMIIGMASYLEQKLANKSEAFPDQSLRFLFLLNNLHFIRNQYYISESYKAALTGKVEGYMNSYMQVSWAPVLACLFNPTPGCFGKNSSPLPKFESEFRKTYITQKLWKVPDPMLRKRLRKAIASKIISGYTKYIDDNNVTSTSLTPQELEDMLQELFEG</sequence>
<evidence type="ECO:0000259" key="5">
    <source>
        <dbReference type="Pfam" id="PF03081"/>
    </source>
</evidence>
<feature type="compositionally biased region" description="Low complexity" evidence="4">
    <location>
        <begin position="282"/>
        <end position="293"/>
    </location>
</feature>
<dbReference type="InterPro" id="IPR016159">
    <property type="entry name" value="Cullin_repeat-like_dom_sf"/>
</dbReference>
<feature type="region of interest" description="Disordered" evidence="4">
    <location>
        <begin position="276"/>
        <end position="295"/>
    </location>
</feature>
<dbReference type="PROSITE" id="PS51257">
    <property type="entry name" value="PROKAR_LIPOPROTEIN"/>
    <property type="match status" value="1"/>
</dbReference>
<comment type="similarity">
    <text evidence="1 3">Belongs to the EXO70 family.</text>
</comment>
<organism evidence="6 7">
    <name type="scientific">Urochloa decumbens</name>
    <dbReference type="NCBI Taxonomy" id="240449"/>
    <lineage>
        <taxon>Eukaryota</taxon>
        <taxon>Viridiplantae</taxon>
        <taxon>Streptophyta</taxon>
        <taxon>Embryophyta</taxon>
        <taxon>Tracheophyta</taxon>
        <taxon>Spermatophyta</taxon>
        <taxon>Magnoliopsida</taxon>
        <taxon>Liliopsida</taxon>
        <taxon>Poales</taxon>
        <taxon>Poaceae</taxon>
        <taxon>PACMAD clade</taxon>
        <taxon>Panicoideae</taxon>
        <taxon>Panicodae</taxon>
        <taxon>Paniceae</taxon>
        <taxon>Melinidinae</taxon>
        <taxon>Urochloa</taxon>
    </lineage>
</organism>
<evidence type="ECO:0000256" key="1">
    <source>
        <dbReference type="ARBA" id="ARBA00006756"/>
    </source>
</evidence>
<accession>A0ABC9DKV9</accession>
<feature type="domain" description="Exocyst complex subunit Exo70 C-terminal" evidence="5">
    <location>
        <begin position="144"/>
        <end position="491"/>
    </location>
</feature>
<evidence type="ECO:0000256" key="3">
    <source>
        <dbReference type="RuleBase" id="RU365026"/>
    </source>
</evidence>
<dbReference type="PANTHER" id="PTHR12542">
    <property type="entry name" value="EXOCYST COMPLEX PROTEIN EXO70"/>
    <property type="match status" value="1"/>
</dbReference>
<dbReference type="SUPFAM" id="SSF74788">
    <property type="entry name" value="Cullin repeat-like"/>
    <property type="match status" value="1"/>
</dbReference>
<dbReference type="EMBL" id="OZ075144">
    <property type="protein sequence ID" value="CAL5040775.1"/>
    <property type="molecule type" value="Genomic_DNA"/>
</dbReference>
<evidence type="ECO:0000256" key="2">
    <source>
        <dbReference type="ARBA" id="ARBA00022448"/>
    </source>
</evidence>
<comment type="function">
    <text evidence="3">Component of the exocyst complex.</text>
</comment>
<feature type="region of interest" description="Disordered" evidence="4">
    <location>
        <begin position="1"/>
        <end position="29"/>
    </location>
</feature>
<evidence type="ECO:0000313" key="6">
    <source>
        <dbReference type="EMBL" id="CAL5040775.1"/>
    </source>
</evidence>
<gene>
    <name evidence="6" type="ORF">URODEC1_LOCUS86286</name>
</gene>
<dbReference type="Proteomes" id="UP001497457">
    <property type="component" value="Chromosome 34rd"/>
</dbReference>
<dbReference type="Gene3D" id="1.20.1280.170">
    <property type="entry name" value="Exocyst complex component Exo70"/>
    <property type="match status" value="1"/>
</dbReference>
<dbReference type="GO" id="GO:0006887">
    <property type="term" value="P:exocytosis"/>
    <property type="evidence" value="ECO:0007669"/>
    <property type="project" value="UniProtKB-KW"/>
</dbReference>
<keyword evidence="2 3" id="KW-0813">Transport</keyword>
<keyword evidence="7" id="KW-1185">Reference proteome</keyword>
<dbReference type="InterPro" id="IPR046364">
    <property type="entry name" value="Exo70_C"/>
</dbReference>
<keyword evidence="3" id="KW-0268">Exocytosis</keyword>
<reference evidence="6 7" key="2">
    <citation type="submission" date="2024-10" db="EMBL/GenBank/DDBJ databases">
        <authorList>
            <person name="Ryan C."/>
        </authorList>
    </citation>
    <scope>NUCLEOTIDE SEQUENCE [LARGE SCALE GENOMIC DNA]</scope>
</reference>
<name>A0ABC9DKV9_9POAL</name>
<feature type="compositionally biased region" description="Low complexity" evidence="4">
    <location>
        <begin position="17"/>
        <end position="29"/>
    </location>
</feature>
<evidence type="ECO:0000256" key="4">
    <source>
        <dbReference type="SAM" id="MobiDB-lite"/>
    </source>
</evidence>
<keyword evidence="3" id="KW-0653">Protein transport</keyword>